<dbReference type="EMBL" id="BGPR01000485">
    <property type="protein sequence ID" value="GBM22744.1"/>
    <property type="molecule type" value="Genomic_DNA"/>
</dbReference>
<keyword evidence="2" id="KW-1185">Reference proteome</keyword>
<gene>
    <name evidence="1" type="ORF">AVEN_81498_1</name>
</gene>
<proteinExistence type="predicted"/>
<dbReference type="AlphaFoldDB" id="A0A4Y2E4F2"/>
<protein>
    <submittedName>
        <fullName evidence="1">Uncharacterized protein</fullName>
    </submittedName>
</protein>
<name>A0A4Y2E4F2_ARAVE</name>
<organism evidence="1 2">
    <name type="scientific">Araneus ventricosus</name>
    <name type="common">Orbweaver spider</name>
    <name type="synonym">Epeira ventricosa</name>
    <dbReference type="NCBI Taxonomy" id="182803"/>
    <lineage>
        <taxon>Eukaryota</taxon>
        <taxon>Metazoa</taxon>
        <taxon>Ecdysozoa</taxon>
        <taxon>Arthropoda</taxon>
        <taxon>Chelicerata</taxon>
        <taxon>Arachnida</taxon>
        <taxon>Araneae</taxon>
        <taxon>Araneomorphae</taxon>
        <taxon>Entelegynae</taxon>
        <taxon>Araneoidea</taxon>
        <taxon>Araneidae</taxon>
        <taxon>Araneus</taxon>
    </lineage>
</organism>
<reference evidence="1 2" key="1">
    <citation type="journal article" date="2019" name="Sci. Rep.">
        <title>Orb-weaving spider Araneus ventricosus genome elucidates the spidroin gene catalogue.</title>
        <authorList>
            <person name="Kono N."/>
            <person name="Nakamura H."/>
            <person name="Ohtoshi R."/>
            <person name="Moran D.A.P."/>
            <person name="Shinohara A."/>
            <person name="Yoshida Y."/>
            <person name="Fujiwara M."/>
            <person name="Mori M."/>
            <person name="Tomita M."/>
            <person name="Arakawa K."/>
        </authorList>
    </citation>
    <scope>NUCLEOTIDE SEQUENCE [LARGE SCALE GENOMIC DNA]</scope>
</reference>
<comment type="caution">
    <text evidence="1">The sequence shown here is derived from an EMBL/GenBank/DDBJ whole genome shotgun (WGS) entry which is preliminary data.</text>
</comment>
<evidence type="ECO:0000313" key="2">
    <source>
        <dbReference type="Proteomes" id="UP000499080"/>
    </source>
</evidence>
<evidence type="ECO:0000313" key="1">
    <source>
        <dbReference type="EMBL" id="GBM22744.1"/>
    </source>
</evidence>
<accession>A0A4Y2E4F2</accession>
<dbReference type="Proteomes" id="UP000499080">
    <property type="component" value="Unassembled WGS sequence"/>
</dbReference>
<sequence length="132" mass="14650">MAISDVATEQKGVYDEMGDGGQSWEGNIQTKYQYVSTFPFLCPPNVPCGRKPFSFLQFCPPFPLKCYGRGKDALPCRRSFIDCCELHPLLCLKASARAPGPKNETSFLLLAVKFLCPMKVLSEGSFQVRSVT</sequence>